<gene>
    <name evidence="3" type="ORF">ACFSBH_15025</name>
</gene>
<dbReference type="EMBL" id="JBHUDE010000140">
    <property type="protein sequence ID" value="MFD1608936.1"/>
    <property type="molecule type" value="Genomic_DNA"/>
</dbReference>
<protein>
    <submittedName>
        <fullName evidence="3">Serine/threonine protein kinase</fullName>
    </submittedName>
</protein>
<keyword evidence="3" id="KW-0723">Serine/threonine-protein kinase</keyword>
<dbReference type="RefSeq" id="WP_379598386.1">
    <property type="nucleotide sequence ID" value="NZ_JBHUDE010000140.1"/>
</dbReference>
<dbReference type="InterPro" id="IPR000719">
    <property type="entry name" value="Prot_kinase_dom"/>
</dbReference>
<dbReference type="Pfam" id="PF00069">
    <property type="entry name" value="Pkinase"/>
    <property type="match status" value="1"/>
</dbReference>
<keyword evidence="1" id="KW-0547">Nucleotide-binding</keyword>
<dbReference type="PROSITE" id="PS50011">
    <property type="entry name" value="PROTEIN_KINASE_DOM"/>
    <property type="match status" value="1"/>
</dbReference>
<reference evidence="4" key="1">
    <citation type="journal article" date="2019" name="Int. J. Syst. Evol. Microbiol.">
        <title>The Global Catalogue of Microorganisms (GCM) 10K type strain sequencing project: providing services to taxonomists for standard genome sequencing and annotation.</title>
        <authorList>
            <consortium name="The Broad Institute Genomics Platform"/>
            <consortium name="The Broad Institute Genome Sequencing Center for Infectious Disease"/>
            <person name="Wu L."/>
            <person name="Ma J."/>
        </authorList>
    </citation>
    <scope>NUCLEOTIDE SEQUENCE [LARGE SCALE GENOMIC DNA]</scope>
    <source>
        <strain evidence="4">CGMCC 1.12376</strain>
    </source>
</reference>
<dbReference type="PANTHER" id="PTHR24347">
    <property type="entry name" value="SERINE/THREONINE-PROTEIN KINASE"/>
    <property type="match status" value="1"/>
</dbReference>
<organism evidence="3 4">
    <name type="scientific">Oceanobacillus luteolus</name>
    <dbReference type="NCBI Taxonomy" id="1274358"/>
    <lineage>
        <taxon>Bacteria</taxon>
        <taxon>Bacillati</taxon>
        <taxon>Bacillota</taxon>
        <taxon>Bacilli</taxon>
        <taxon>Bacillales</taxon>
        <taxon>Bacillaceae</taxon>
        <taxon>Oceanobacillus</taxon>
    </lineage>
</organism>
<dbReference type="Proteomes" id="UP001597221">
    <property type="component" value="Unassembled WGS sequence"/>
</dbReference>
<keyword evidence="3" id="KW-0418">Kinase</keyword>
<feature type="domain" description="Protein kinase" evidence="2">
    <location>
        <begin position="25"/>
        <end position="259"/>
    </location>
</feature>
<name>A0ABW4HTQ8_9BACI</name>
<dbReference type="PROSITE" id="PS00107">
    <property type="entry name" value="PROTEIN_KINASE_ATP"/>
    <property type="match status" value="1"/>
</dbReference>
<dbReference type="InterPro" id="IPR011009">
    <property type="entry name" value="Kinase-like_dom_sf"/>
</dbReference>
<accession>A0ABW4HTQ8</accession>
<evidence type="ECO:0000313" key="4">
    <source>
        <dbReference type="Proteomes" id="UP001597221"/>
    </source>
</evidence>
<sequence>MKWKRIIEWIYDYPHKKGVLLHDKYKIDEVLGMGGYGIIYRCIVIGSNKNCVLKQLRPSKARRTKEKERFHTETEIMRAINHSQIPQLVDYFTINSQSYYVMQEVRGTNLEDVLFAQKRTFSEVDALLLVEKLLYILDYLHDKLIFHGDIRPPNIILHHEEIYLIDFGLAKQLDAHNKEEILIKKQDDFFDLADILLFILYSQYKGKRSRRKSWLEELTLSSGTVFFLKKLLGINEPYTNNDDIHKDLQLAIQALREEG</sequence>
<evidence type="ECO:0000256" key="1">
    <source>
        <dbReference type="PROSITE-ProRule" id="PRU10141"/>
    </source>
</evidence>
<evidence type="ECO:0000259" key="2">
    <source>
        <dbReference type="PROSITE" id="PS50011"/>
    </source>
</evidence>
<dbReference type="SUPFAM" id="SSF56112">
    <property type="entry name" value="Protein kinase-like (PK-like)"/>
    <property type="match status" value="1"/>
</dbReference>
<dbReference type="InterPro" id="IPR017441">
    <property type="entry name" value="Protein_kinase_ATP_BS"/>
</dbReference>
<dbReference type="Gene3D" id="1.10.510.10">
    <property type="entry name" value="Transferase(Phosphotransferase) domain 1"/>
    <property type="match status" value="1"/>
</dbReference>
<keyword evidence="3" id="KW-0808">Transferase</keyword>
<dbReference type="GO" id="GO:0004674">
    <property type="term" value="F:protein serine/threonine kinase activity"/>
    <property type="evidence" value="ECO:0007669"/>
    <property type="project" value="UniProtKB-KW"/>
</dbReference>
<keyword evidence="4" id="KW-1185">Reference proteome</keyword>
<dbReference type="Gene3D" id="3.30.200.20">
    <property type="entry name" value="Phosphorylase Kinase, domain 1"/>
    <property type="match status" value="1"/>
</dbReference>
<evidence type="ECO:0000313" key="3">
    <source>
        <dbReference type="EMBL" id="MFD1608936.1"/>
    </source>
</evidence>
<keyword evidence="1" id="KW-0067">ATP-binding</keyword>
<feature type="binding site" evidence="1">
    <location>
        <position position="54"/>
    </location>
    <ligand>
        <name>ATP</name>
        <dbReference type="ChEBI" id="CHEBI:30616"/>
    </ligand>
</feature>
<comment type="caution">
    <text evidence="3">The sequence shown here is derived from an EMBL/GenBank/DDBJ whole genome shotgun (WGS) entry which is preliminary data.</text>
</comment>
<proteinExistence type="predicted"/>